<accession>A0A314Y3D5</accession>
<gene>
    <name evidence="2" type="ORF">Pyn_18089</name>
</gene>
<feature type="compositionally biased region" description="Polar residues" evidence="1">
    <location>
        <begin position="45"/>
        <end position="55"/>
    </location>
</feature>
<dbReference type="AlphaFoldDB" id="A0A314Y3D5"/>
<reference evidence="2 3" key="1">
    <citation type="submission" date="2018-02" db="EMBL/GenBank/DDBJ databases">
        <title>Draft genome of wild Prunus yedoensis var. nudiflora.</title>
        <authorList>
            <person name="Baek S."/>
            <person name="Kim J.-H."/>
            <person name="Choi K."/>
            <person name="Kim G.-B."/>
            <person name="Cho A."/>
            <person name="Jang H."/>
            <person name="Shin C.-H."/>
            <person name="Yu H.-J."/>
            <person name="Mun J.-H."/>
        </authorList>
    </citation>
    <scope>NUCLEOTIDE SEQUENCE [LARGE SCALE GENOMIC DNA]</scope>
    <source>
        <strain evidence="3">cv. Jeju island</strain>
        <tissue evidence="2">Leaf</tissue>
    </source>
</reference>
<evidence type="ECO:0000313" key="3">
    <source>
        <dbReference type="Proteomes" id="UP000250321"/>
    </source>
</evidence>
<feature type="region of interest" description="Disordered" evidence="1">
    <location>
        <begin position="34"/>
        <end position="99"/>
    </location>
</feature>
<name>A0A314Y3D5_PRUYE</name>
<proteinExistence type="predicted"/>
<organism evidence="2 3">
    <name type="scientific">Prunus yedoensis var. nudiflora</name>
    <dbReference type="NCBI Taxonomy" id="2094558"/>
    <lineage>
        <taxon>Eukaryota</taxon>
        <taxon>Viridiplantae</taxon>
        <taxon>Streptophyta</taxon>
        <taxon>Embryophyta</taxon>
        <taxon>Tracheophyta</taxon>
        <taxon>Spermatophyta</taxon>
        <taxon>Magnoliopsida</taxon>
        <taxon>eudicotyledons</taxon>
        <taxon>Gunneridae</taxon>
        <taxon>Pentapetalae</taxon>
        <taxon>rosids</taxon>
        <taxon>fabids</taxon>
        <taxon>Rosales</taxon>
        <taxon>Rosaceae</taxon>
        <taxon>Amygdaloideae</taxon>
        <taxon>Amygdaleae</taxon>
        <taxon>Prunus</taxon>
    </lineage>
</organism>
<dbReference type="STRING" id="2094558.A0A314Y3D5"/>
<dbReference type="Proteomes" id="UP000250321">
    <property type="component" value="Unassembled WGS sequence"/>
</dbReference>
<evidence type="ECO:0000256" key="1">
    <source>
        <dbReference type="SAM" id="MobiDB-lite"/>
    </source>
</evidence>
<evidence type="ECO:0000313" key="2">
    <source>
        <dbReference type="EMBL" id="PQP98353.1"/>
    </source>
</evidence>
<protein>
    <submittedName>
        <fullName evidence="2">Myosin-1</fullName>
    </submittedName>
</protein>
<feature type="compositionally biased region" description="Low complexity" evidence="1">
    <location>
        <begin position="69"/>
        <end position="79"/>
    </location>
</feature>
<keyword evidence="3" id="KW-1185">Reference proteome</keyword>
<dbReference type="EMBL" id="PJQY01001901">
    <property type="protein sequence ID" value="PQP98353.1"/>
    <property type="molecule type" value="Genomic_DNA"/>
</dbReference>
<comment type="caution">
    <text evidence="2">The sequence shown here is derived from an EMBL/GenBank/DDBJ whole genome shotgun (WGS) entry which is preliminary data.</text>
</comment>
<sequence>MSQKPRAPASFQSLKSLPADYRFSGLPASDRFGKSDGGIWETVNDDSPYSGNTISIEDGPSRGDEDLDSVAPSLPSISSSHRERRWGDTTPYAVKKEFM</sequence>